<organism evidence="3 4">
    <name type="scientific">Bernardetia litoralis (strain ATCC 23117 / DSM 6794 / NBRC 15988 / NCIMB 1366 / Fx l1 / Sio-4)</name>
    <name type="common">Flexibacter litoralis</name>
    <dbReference type="NCBI Taxonomy" id="880071"/>
    <lineage>
        <taxon>Bacteria</taxon>
        <taxon>Pseudomonadati</taxon>
        <taxon>Bacteroidota</taxon>
        <taxon>Cytophagia</taxon>
        <taxon>Cytophagales</taxon>
        <taxon>Bernardetiaceae</taxon>
        <taxon>Bernardetia</taxon>
    </lineage>
</organism>
<keyword evidence="4" id="KW-1185">Reference proteome</keyword>
<gene>
    <name evidence="3" type="ordered locus">Fleli_0311</name>
</gene>
<name>I4AFR3_BERLS</name>
<dbReference type="RefSeq" id="WP_014796261.1">
    <property type="nucleotide sequence ID" value="NC_018018.1"/>
</dbReference>
<feature type="chain" id="PRO_5003686029" evidence="2">
    <location>
        <begin position="25"/>
        <end position="188"/>
    </location>
</feature>
<dbReference type="EMBL" id="CP003345">
    <property type="protein sequence ID" value="AFM02798.1"/>
    <property type="molecule type" value="Genomic_DNA"/>
</dbReference>
<proteinExistence type="predicted"/>
<evidence type="ECO:0000313" key="3">
    <source>
        <dbReference type="EMBL" id="AFM02798.1"/>
    </source>
</evidence>
<dbReference type="OrthoDB" id="9878736at2"/>
<evidence type="ECO:0000256" key="1">
    <source>
        <dbReference type="SAM" id="MobiDB-lite"/>
    </source>
</evidence>
<dbReference type="AlphaFoldDB" id="I4AFR3"/>
<feature type="compositionally biased region" description="Polar residues" evidence="1">
    <location>
        <begin position="33"/>
        <end position="51"/>
    </location>
</feature>
<sequence length="188" mass="19973" precursor="true">MRFSFLNSLAFIVLIGLFSCNSSTKDNEETNDDSTTIENTATSSDNTNTETVVEYSPDDANKEGGYFNVSLGKEKSNVKTNFSDNGLSMDKDNGVTYIMAGNTDTNISIDLKGGTSGEFPIGSEDKRSANVNINLTTTAGTMSSSLTKGTVTITTLDEEAGTAEGEFSGSTVDGKEAKGDFKLNLKKM</sequence>
<protein>
    <submittedName>
        <fullName evidence="3">Uncharacterized protein</fullName>
    </submittedName>
</protein>
<dbReference type="Proteomes" id="UP000006054">
    <property type="component" value="Chromosome"/>
</dbReference>
<feature type="region of interest" description="Disordered" evidence="1">
    <location>
        <begin position="24"/>
        <end position="59"/>
    </location>
</feature>
<reference evidence="4" key="1">
    <citation type="submission" date="2012-06" db="EMBL/GenBank/DDBJ databases">
        <title>The complete genome of Flexibacter litoralis DSM 6794.</title>
        <authorList>
            <person name="Lucas S."/>
            <person name="Copeland A."/>
            <person name="Lapidus A."/>
            <person name="Glavina del Rio T."/>
            <person name="Dalin E."/>
            <person name="Tice H."/>
            <person name="Bruce D."/>
            <person name="Goodwin L."/>
            <person name="Pitluck S."/>
            <person name="Peters L."/>
            <person name="Ovchinnikova G."/>
            <person name="Lu M."/>
            <person name="Kyrpides N."/>
            <person name="Mavromatis K."/>
            <person name="Ivanova N."/>
            <person name="Brettin T."/>
            <person name="Detter J.C."/>
            <person name="Han C."/>
            <person name="Larimer F."/>
            <person name="Land M."/>
            <person name="Hauser L."/>
            <person name="Markowitz V."/>
            <person name="Cheng J.-F."/>
            <person name="Hugenholtz P."/>
            <person name="Woyke T."/>
            <person name="Wu D."/>
            <person name="Spring S."/>
            <person name="Lang E."/>
            <person name="Kopitz M."/>
            <person name="Brambilla E."/>
            <person name="Klenk H.-P."/>
            <person name="Eisen J.A."/>
        </authorList>
    </citation>
    <scope>NUCLEOTIDE SEQUENCE [LARGE SCALE GENOMIC DNA]</scope>
    <source>
        <strain evidence="4">ATCC 23117 / DSM 6794 / NBRC 15988 / NCIMB 1366 / Sio-4</strain>
    </source>
</reference>
<dbReference type="HOGENOM" id="CLU_1439157_0_0_10"/>
<accession>I4AFR3</accession>
<dbReference type="PROSITE" id="PS51257">
    <property type="entry name" value="PROKAR_LIPOPROTEIN"/>
    <property type="match status" value="1"/>
</dbReference>
<feature type="signal peptide" evidence="2">
    <location>
        <begin position="1"/>
        <end position="24"/>
    </location>
</feature>
<dbReference type="KEGG" id="fli:Fleli_0311"/>
<evidence type="ECO:0000256" key="2">
    <source>
        <dbReference type="SAM" id="SignalP"/>
    </source>
</evidence>
<evidence type="ECO:0000313" key="4">
    <source>
        <dbReference type="Proteomes" id="UP000006054"/>
    </source>
</evidence>
<keyword evidence="2" id="KW-0732">Signal</keyword>